<dbReference type="SUPFAM" id="SSF109998">
    <property type="entry name" value="Triger factor/SurA peptide-binding domain-like"/>
    <property type="match status" value="1"/>
</dbReference>
<proteinExistence type="predicted"/>
<protein>
    <submittedName>
        <fullName evidence="1">Peptidyl-prolyl cis-trans isomerase, EpsD family</fullName>
    </submittedName>
</protein>
<accession>A0A1H4RJV7</accession>
<evidence type="ECO:0000313" key="2">
    <source>
        <dbReference type="Proteomes" id="UP000183208"/>
    </source>
</evidence>
<gene>
    <name evidence="1" type="ORF">SAMN05444171_1138</name>
</gene>
<dbReference type="AlphaFoldDB" id="A0A1H4RJV7"/>
<dbReference type="InterPro" id="IPR027304">
    <property type="entry name" value="Trigger_fact/SurA_dom_sf"/>
</dbReference>
<dbReference type="Gene3D" id="1.10.8.1040">
    <property type="match status" value="1"/>
</dbReference>
<dbReference type="GO" id="GO:0016853">
    <property type="term" value="F:isomerase activity"/>
    <property type="evidence" value="ECO:0007669"/>
    <property type="project" value="UniProtKB-KW"/>
</dbReference>
<evidence type="ECO:0000313" key="1">
    <source>
        <dbReference type="EMBL" id="SEC32149.1"/>
    </source>
</evidence>
<dbReference type="PROSITE" id="PS51257">
    <property type="entry name" value="PROKAR_LIPOPROTEIN"/>
    <property type="match status" value="1"/>
</dbReference>
<name>A0A1H4RJV7_9BRAD</name>
<organism evidence="1 2">
    <name type="scientific">Bradyrhizobium lablabi</name>
    <dbReference type="NCBI Taxonomy" id="722472"/>
    <lineage>
        <taxon>Bacteria</taxon>
        <taxon>Pseudomonadati</taxon>
        <taxon>Pseudomonadota</taxon>
        <taxon>Alphaproteobacteria</taxon>
        <taxon>Hyphomicrobiales</taxon>
        <taxon>Nitrobacteraceae</taxon>
        <taxon>Bradyrhizobium</taxon>
    </lineage>
</organism>
<dbReference type="Proteomes" id="UP000183208">
    <property type="component" value="Unassembled WGS sequence"/>
</dbReference>
<dbReference type="EMBL" id="FNTI01000001">
    <property type="protein sequence ID" value="SEC32149.1"/>
    <property type="molecule type" value="Genomic_DNA"/>
</dbReference>
<dbReference type="RefSeq" id="WP_244524960.1">
    <property type="nucleotide sequence ID" value="NZ_FNTI01000001.1"/>
</dbReference>
<keyword evidence="1" id="KW-0413">Isomerase</keyword>
<reference evidence="1 2" key="1">
    <citation type="submission" date="2016-10" db="EMBL/GenBank/DDBJ databases">
        <authorList>
            <person name="de Groot N.N."/>
        </authorList>
    </citation>
    <scope>NUCLEOTIDE SEQUENCE [LARGE SCALE GENOMIC DNA]</scope>
    <source>
        <strain evidence="1 2">GAS522</strain>
    </source>
</reference>
<sequence>MKYPNLALTSFCRTAVALGLCGILVAGCGKKSGEQAAISNSQVVAHVGDQVITAQEFENELRLLNIPPDKQKEPEVVKRVLNEMVTRKYLLAQALGAKLDREPNVLLDILRSREQVLANALLSRTVAKKLSAISKADIDKYIADNPLKFAGRKLMTVDQIAFPLGANAQSIIESAKDANSLEDVDQKLTAMGIPHGRSTGTLNSSEIPDELISSMRAKKPDDVFFVRSGQNGVFLKVKSEEVRPLEGEAAVNTARQLMRNDFLKAEAGMVSVSANLEAKYEGVYSKIMTSDEGQKN</sequence>